<dbReference type="PRINTS" id="PR00047">
    <property type="entry name" value="STROIDFINGER"/>
</dbReference>
<keyword evidence="2" id="KW-0863">Zinc-finger</keyword>
<gene>
    <name evidence="11" type="ORF">CAMP_LOCUS16306</name>
</gene>
<feature type="region of interest" description="Disordered" evidence="9">
    <location>
        <begin position="99"/>
        <end position="134"/>
    </location>
</feature>
<dbReference type="InterPro" id="IPR001628">
    <property type="entry name" value="Znf_hrmn_rcpt"/>
</dbReference>
<proteinExistence type="predicted"/>
<dbReference type="GO" id="GO:0008270">
    <property type="term" value="F:zinc ion binding"/>
    <property type="evidence" value="ECO:0007669"/>
    <property type="project" value="UniProtKB-KW"/>
</dbReference>
<evidence type="ECO:0000256" key="7">
    <source>
        <dbReference type="ARBA" id="ARBA00023170"/>
    </source>
</evidence>
<feature type="domain" description="Nuclear receptor" evidence="10">
    <location>
        <begin position="8"/>
        <end position="84"/>
    </location>
</feature>
<evidence type="ECO:0000256" key="9">
    <source>
        <dbReference type="SAM" id="MobiDB-lite"/>
    </source>
</evidence>
<dbReference type="EMBL" id="CANHGI010000005">
    <property type="protein sequence ID" value="CAI5453669.1"/>
    <property type="molecule type" value="Genomic_DNA"/>
</dbReference>
<keyword evidence="1" id="KW-0479">Metal-binding</keyword>
<dbReference type="InterPro" id="IPR013088">
    <property type="entry name" value="Znf_NHR/GATA"/>
</dbReference>
<dbReference type="PROSITE" id="PS51030">
    <property type="entry name" value="NUCLEAR_REC_DBD_2"/>
    <property type="match status" value="1"/>
</dbReference>
<evidence type="ECO:0000313" key="12">
    <source>
        <dbReference type="Proteomes" id="UP001152747"/>
    </source>
</evidence>
<dbReference type="InterPro" id="IPR051152">
    <property type="entry name" value="C.elegans_Orphan_NR"/>
</dbReference>
<comment type="caution">
    <text evidence="11">The sequence shown here is derived from an EMBL/GenBank/DDBJ whole genome shotgun (WGS) entry which is preliminary data.</text>
</comment>
<dbReference type="PANTHER" id="PTHR45680:SF27">
    <property type="entry name" value="NUCLEAR HORMONE RECEPTOR FAMILY"/>
    <property type="match status" value="1"/>
</dbReference>
<evidence type="ECO:0000259" key="10">
    <source>
        <dbReference type="PROSITE" id="PS51030"/>
    </source>
</evidence>
<keyword evidence="12" id="KW-1185">Reference proteome</keyword>
<dbReference type="AlphaFoldDB" id="A0A9P1N8H8"/>
<accession>A0A9P1N8H8</accession>
<evidence type="ECO:0000256" key="4">
    <source>
        <dbReference type="ARBA" id="ARBA00023015"/>
    </source>
</evidence>
<evidence type="ECO:0000256" key="6">
    <source>
        <dbReference type="ARBA" id="ARBA00023163"/>
    </source>
</evidence>
<evidence type="ECO:0000313" key="11">
    <source>
        <dbReference type="EMBL" id="CAI5453669.1"/>
    </source>
</evidence>
<dbReference type="PANTHER" id="PTHR45680">
    <property type="entry name" value="NUCLEAR HORMONE RECEPTOR FAMILY"/>
    <property type="match status" value="1"/>
</dbReference>
<feature type="compositionally biased region" description="Basic and acidic residues" evidence="9">
    <location>
        <begin position="120"/>
        <end position="134"/>
    </location>
</feature>
<dbReference type="Pfam" id="PF00105">
    <property type="entry name" value="zf-C4"/>
    <property type="match status" value="1"/>
</dbReference>
<keyword evidence="5" id="KW-0238">DNA-binding</keyword>
<dbReference type="PROSITE" id="PS00031">
    <property type="entry name" value="NUCLEAR_REC_DBD_1"/>
    <property type="match status" value="1"/>
</dbReference>
<reference evidence="11" key="1">
    <citation type="submission" date="2022-11" db="EMBL/GenBank/DDBJ databases">
        <authorList>
            <person name="Kikuchi T."/>
        </authorList>
    </citation>
    <scope>NUCLEOTIDE SEQUENCE</scope>
    <source>
        <strain evidence="11">PS1010</strain>
    </source>
</reference>
<protein>
    <recommendedName>
        <fullName evidence="10">Nuclear receptor domain-containing protein</fullName>
    </recommendedName>
</protein>
<evidence type="ECO:0000256" key="1">
    <source>
        <dbReference type="ARBA" id="ARBA00022723"/>
    </source>
</evidence>
<dbReference type="SMART" id="SM00399">
    <property type="entry name" value="ZnF_C4"/>
    <property type="match status" value="1"/>
</dbReference>
<keyword evidence="8" id="KW-0539">Nucleus</keyword>
<keyword evidence="4" id="KW-0805">Transcription regulation</keyword>
<keyword evidence="3" id="KW-0862">Zinc</keyword>
<evidence type="ECO:0000256" key="5">
    <source>
        <dbReference type="ARBA" id="ARBA00023125"/>
    </source>
</evidence>
<name>A0A9P1N8H8_9PELO</name>
<organism evidence="11 12">
    <name type="scientific">Caenorhabditis angaria</name>
    <dbReference type="NCBI Taxonomy" id="860376"/>
    <lineage>
        <taxon>Eukaryota</taxon>
        <taxon>Metazoa</taxon>
        <taxon>Ecdysozoa</taxon>
        <taxon>Nematoda</taxon>
        <taxon>Chromadorea</taxon>
        <taxon>Rhabditida</taxon>
        <taxon>Rhabditina</taxon>
        <taxon>Rhabditomorpha</taxon>
        <taxon>Rhabditoidea</taxon>
        <taxon>Rhabditidae</taxon>
        <taxon>Peloderinae</taxon>
        <taxon>Caenorhabditis</taxon>
    </lineage>
</organism>
<dbReference type="OrthoDB" id="10018779at2759"/>
<evidence type="ECO:0000256" key="3">
    <source>
        <dbReference type="ARBA" id="ARBA00022833"/>
    </source>
</evidence>
<dbReference type="Gene3D" id="3.30.50.10">
    <property type="entry name" value="Erythroid Transcription Factor GATA-1, subunit A"/>
    <property type="match status" value="1"/>
</dbReference>
<dbReference type="Proteomes" id="UP001152747">
    <property type="component" value="Unassembled WGS sequence"/>
</dbReference>
<evidence type="ECO:0000256" key="8">
    <source>
        <dbReference type="ARBA" id="ARBA00023242"/>
    </source>
</evidence>
<keyword evidence="6" id="KW-0804">Transcription</keyword>
<feature type="compositionally biased region" description="Polar residues" evidence="9">
    <location>
        <begin position="102"/>
        <end position="119"/>
    </location>
</feature>
<dbReference type="SUPFAM" id="SSF57716">
    <property type="entry name" value="Glucocorticoid receptor-like (DNA-binding domain)"/>
    <property type="match status" value="1"/>
</dbReference>
<keyword evidence="7" id="KW-0675">Receptor</keyword>
<dbReference type="GO" id="GO:0043565">
    <property type="term" value="F:sequence-specific DNA binding"/>
    <property type="evidence" value="ECO:0007669"/>
    <property type="project" value="InterPro"/>
</dbReference>
<dbReference type="GO" id="GO:0003700">
    <property type="term" value="F:DNA-binding transcription factor activity"/>
    <property type="evidence" value="ECO:0007669"/>
    <property type="project" value="InterPro"/>
</dbReference>
<evidence type="ECO:0000256" key="2">
    <source>
        <dbReference type="ARBA" id="ARBA00022771"/>
    </source>
</evidence>
<sequence length="134" mass="15389">MDTAKVEDRLCLVCQKTSQEMHFGAISCRACAAFFRRAIVLNKKYECLQENQDCIAGRYKKFVCKLCRFLKCQQIGMTSNRVKLNYGPRLSIKNVFDDYSSNEDSNTSSLTNLPSYANSEKSEKEDYDSTKSFK</sequence>